<sequence>MSEQPTKLSFSITNILNESAKESEEKDVNSDINVDDDDISFEYDDSDDDSQDELDSEDSKINNSNNEKVNNDLENSKNLLRLMLSQNMPYNPVINNLLLSNWLTNMTSLNESKPEKILDLKSPVLVQKRVGHPYQNRNPPKRKKPRTSFNRPQIIELEKRFMKQKYLASSERSNLAKLLKMTDAQVKTWFQNRRTKWRRQNAEEMETERQAANKLLMSLKQQAEIPQLNVIAALASTNSSIGSCSSSISSMSSSKDGSNKQNESPLNKLIMMEMKLSEDKLN</sequence>
<organism evidence="10 11">
    <name type="scientific">Brachionus calyciflorus</name>
    <dbReference type="NCBI Taxonomy" id="104777"/>
    <lineage>
        <taxon>Eukaryota</taxon>
        <taxon>Metazoa</taxon>
        <taxon>Spiralia</taxon>
        <taxon>Gnathifera</taxon>
        <taxon>Rotifera</taxon>
        <taxon>Eurotatoria</taxon>
        <taxon>Monogononta</taxon>
        <taxon>Pseudotrocha</taxon>
        <taxon>Ploima</taxon>
        <taxon>Brachionidae</taxon>
        <taxon>Brachionus</taxon>
    </lineage>
</organism>
<feature type="compositionally biased region" description="Acidic residues" evidence="8">
    <location>
        <begin position="33"/>
        <end position="56"/>
    </location>
</feature>
<dbReference type="CDD" id="cd00086">
    <property type="entry name" value="homeodomain"/>
    <property type="match status" value="1"/>
</dbReference>
<protein>
    <recommendedName>
        <fullName evidence="9">Homeobox domain-containing protein</fullName>
    </recommendedName>
</protein>
<evidence type="ECO:0000313" key="11">
    <source>
        <dbReference type="Proteomes" id="UP000663879"/>
    </source>
</evidence>
<evidence type="ECO:0000256" key="8">
    <source>
        <dbReference type="SAM" id="MobiDB-lite"/>
    </source>
</evidence>
<evidence type="ECO:0000256" key="2">
    <source>
        <dbReference type="ARBA" id="ARBA00022473"/>
    </source>
</evidence>
<dbReference type="PANTHER" id="PTHR45921">
    <property type="entry name" value="IP01054P"/>
    <property type="match status" value="1"/>
</dbReference>
<dbReference type="PROSITE" id="PS50071">
    <property type="entry name" value="HOMEOBOX_2"/>
    <property type="match status" value="1"/>
</dbReference>
<reference evidence="10" key="1">
    <citation type="submission" date="2021-02" db="EMBL/GenBank/DDBJ databases">
        <authorList>
            <person name="Nowell W R."/>
        </authorList>
    </citation>
    <scope>NUCLEOTIDE SEQUENCE</scope>
    <source>
        <strain evidence="10">Ploen Becks lab</strain>
    </source>
</reference>
<dbReference type="InterPro" id="IPR001356">
    <property type="entry name" value="HD"/>
</dbReference>
<evidence type="ECO:0000256" key="6">
    <source>
        <dbReference type="PROSITE-ProRule" id="PRU00108"/>
    </source>
</evidence>
<dbReference type="GO" id="GO:0000981">
    <property type="term" value="F:DNA-binding transcription factor activity, RNA polymerase II-specific"/>
    <property type="evidence" value="ECO:0007669"/>
    <property type="project" value="InterPro"/>
</dbReference>
<keyword evidence="3 6" id="KW-0238">DNA-binding</keyword>
<dbReference type="InterPro" id="IPR042247">
    <property type="entry name" value="TLX1/2/3"/>
</dbReference>
<dbReference type="GO" id="GO:0000978">
    <property type="term" value="F:RNA polymerase II cis-regulatory region sequence-specific DNA binding"/>
    <property type="evidence" value="ECO:0007669"/>
    <property type="project" value="TreeGrafter"/>
</dbReference>
<evidence type="ECO:0000256" key="5">
    <source>
        <dbReference type="ARBA" id="ARBA00023242"/>
    </source>
</evidence>
<keyword evidence="5 6" id="KW-0539">Nucleus</keyword>
<keyword evidence="11" id="KW-1185">Reference proteome</keyword>
<feature type="compositionally biased region" description="Low complexity" evidence="8">
    <location>
        <begin position="245"/>
        <end position="260"/>
    </location>
</feature>
<comment type="subcellular location">
    <subcellularLocation>
        <location evidence="1 6 7">Nucleus</location>
    </subcellularLocation>
</comment>
<gene>
    <name evidence="10" type="ORF">OXX778_LOCUS7702</name>
</gene>
<comment type="caution">
    <text evidence="10">The sequence shown here is derived from an EMBL/GenBank/DDBJ whole genome shotgun (WGS) entry which is preliminary data.</text>
</comment>
<evidence type="ECO:0000259" key="9">
    <source>
        <dbReference type="PROSITE" id="PS50071"/>
    </source>
</evidence>
<evidence type="ECO:0000256" key="1">
    <source>
        <dbReference type="ARBA" id="ARBA00004123"/>
    </source>
</evidence>
<dbReference type="GO" id="GO:0048513">
    <property type="term" value="P:animal organ development"/>
    <property type="evidence" value="ECO:0007669"/>
    <property type="project" value="TreeGrafter"/>
</dbReference>
<keyword evidence="2" id="KW-0217">Developmental protein</keyword>
<dbReference type="Proteomes" id="UP000663879">
    <property type="component" value="Unassembled WGS sequence"/>
</dbReference>
<feature type="region of interest" description="Disordered" evidence="8">
    <location>
        <begin position="19"/>
        <end position="72"/>
    </location>
</feature>
<accession>A0A813UMA4</accession>
<feature type="region of interest" description="Disordered" evidence="8">
    <location>
        <begin position="245"/>
        <end position="269"/>
    </location>
</feature>
<evidence type="ECO:0000256" key="3">
    <source>
        <dbReference type="ARBA" id="ARBA00023125"/>
    </source>
</evidence>
<dbReference type="SUPFAM" id="SSF46689">
    <property type="entry name" value="Homeodomain-like"/>
    <property type="match status" value="1"/>
</dbReference>
<dbReference type="PRINTS" id="PR00024">
    <property type="entry name" value="HOMEOBOX"/>
</dbReference>
<feature type="DNA-binding region" description="Homeobox" evidence="6">
    <location>
        <begin position="142"/>
        <end position="201"/>
    </location>
</feature>
<dbReference type="Gene3D" id="1.10.10.60">
    <property type="entry name" value="Homeodomain-like"/>
    <property type="match status" value="1"/>
</dbReference>
<dbReference type="PROSITE" id="PS00027">
    <property type="entry name" value="HOMEOBOX_1"/>
    <property type="match status" value="1"/>
</dbReference>
<dbReference type="InterPro" id="IPR009057">
    <property type="entry name" value="Homeodomain-like_sf"/>
</dbReference>
<dbReference type="EMBL" id="CAJNOC010001003">
    <property type="protein sequence ID" value="CAF0825658.1"/>
    <property type="molecule type" value="Genomic_DNA"/>
</dbReference>
<evidence type="ECO:0000313" key="10">
    <source>
        <dbReference type="EMBL" id="CAF0825658.1"/>
    </source>
</evidence>
<evidence type="ECO:0000256" key="7">
    <source>
        <dbReference type="RuleBase" id="RU000682"/>
    </source>
</evidence>
<dbReference type="Pfam" id="PF00046">
    <property type="entry name" value="Homeodomain"/>
    <property type="match status" value="1"/>
</dbReference>
<dbReference type="GO" id="GO:0005634">
    <property type="term" value="C:nucleus"/>
    <property type="evidence" value="ECO:0007669"/>
    <property type="project" value="UniProtKB-SubCell"/>
</dbReference>
<keyword evidence="4 6" id="KW-0371">Homeobox</keyword>
<dbReference type="OrthoDB" id="9451579at2759"/>
<dbReference type="InterPro" id="IPR017970">
    <property type="entry name" value="Homeobox_CS"/>
</dbReference>
<dbReference type="InterPro" id="IPR020479">
    <property type="entry name" value="HD_metazoa"/>
</dbReference>
<name>A0A813UMA4_9BILA</name>
<proteinExistence type="predicted"/>
<feature type="compositionally biased region" description="Basic and acidic residues" evidence="8">
    <location>
        <begin position="19"/>
        <end position="29"/>
    </location>
</feature>
<dbReference type="AlphaFoldDB" id="A0A813UMA4"/>
<dbReference type="PANTHER" id="PTHR45921:SF6">
    <property type="entry name" value="C15"/>
    <property type="match status" value="1"/>
</dbReference>
<dbReference type="FunFam" id="1.10.10.60:FF:000040">
    <property type="entry name" value="T-cell leukemia homeobox protein 3"/>
    <property type="match status" value="1"/>
</dbReference>
<feature type="domain" description="Homeobox" evidence="9">
    <location>
        <begin position="140"/>
        <end position="200"/>
    </location>
</feature>
<dbReference type="SMART" id="SM00389">
    <property type="entry name" value="HOX"/>
    <property type="match status" value="1"/>
</dbReference>
<evidence type="ECO:0000256" key="4">
    <source>
        <dbReference type="ARBA" id="ARBA00023155"/>
    </source>
</evidence>